<accession>A0A810NAK3</accession>
<keyword evidence="2" id="KW-1185">Reference proteome</keyword>
<dbReference type="AlphaFoldDB" id="A0A810NAK3"/>
<reference evidence="1" key="1">
    <citation type="submission" date="2020-08" db="EMBL/GenBank/DDBJ databases">
        <title>Whole genome shotgun sequence of Polymorphospora rubra NBRC 101157.</title>
        <authorList>
            <person name="Komaki H."/>
            <person name="Tamura T."/>
        </authorList>
    </citation>
    <scope>NUCLEOTIDE SEQUENCE</scope>
    <source>
        <strain evidence="1">NBRC 101157</strain>
    </source>
</reference>
<dbReference type="RefSeq" id="WP_212817629.1">
    <property type="nucleotide sequence ID" value="NZ_AP023359.1"/>
</dbReference>
<dbReference type="Proteomes" id="UP000680866">
    <property type="component" value="Chromosome"/>
</dbReference>
<evidence type="ECO:0000313" key="1">
    <source>
        <dbReference type="EMBL" id="BCJ68375.1"/>
    </source>
</evidence>
<name>A0A810NAK3_9ACTN</name>
<sequence length="286" mass="30420">MVTVRPDGAFSVNSVGLDRAPFPLSFSLAEGAGHWVVHATAAQAAELADVLAHAAKDTIVVVDVATNSFLDEEYVQWRPSRIAAAQGTTCASHQLGALATGVVGLGDEMLVMRCDELTGFLDGWSPYELALVGVPNRPNGDQLDELALAVGTARHDRPVLPTLPGCRLWYSGHDDCYVRVESSDLGPCLAVLGRLLTLLAGSALVVDAVPVEVAEPADTLVETLVAESRQWIGRLGDVSRNAVTVSLSATSEPWRLAQPLPDRVDRTAVYDVVGATWRLTAPQRHG</sequence>
<dbReference type="EMBL" id="AP023359">
    <property type="protein sequence ID" value="BCJ68375.1"/>
    <property type="molecule type" value="Genomic_DNA"/>
</dbReference>
<gene>
    <name evidence="1" type="ORF">Prubr_53960</name>
</gene>
<proteinExistence type="predicted"/>
<evidence type="ECO:0000313" key="2">
    <source>
        <dbReference type="Proteomes" id="UP000680866"/>
    </source>
</evidence>
<organism evidence="1 2">
    <name type="scientific">Polymorphospora rubra</name>
    <dbReference type="NCBI Taxonomy" id="338584"/>
    <lineage>
        <taxon>Bacteria</taxon>
        <taxon>Bacillati</taxon>
        <taxon>Actinomycetota</taxon>
        <taxon>Actinomycetes</taxon>
        <taxon>Micromonosporales</taxon>
        <taxon>Micromonosporaceae</taxon>
        <taxon>Polymorphospora</taxon>
    </lineage>
</organism>
<protein>
    <submittedName>
        <fullName evidence="1">Uncharacterized protein</fullName>
    </submittedName>
</protein>
<dbReference type="KEGG" id="pry:Prubr_53960"/>